<accession>A0A1E7EXM7</accession>
<dbReference type="EMBL" id="KV784371">
    <property type="protein sequence ID" value="OEU10564.1"/>
    <property type="molecule type" value="Genomic_DNA"/>
</dbReference>
<dbReference type="PANTHER" id="PTHR13162">
    <property type="entry name" value="CCR4-NOT TRANSCRIPTION COMPLEX"/>
    <property type="match status" value="1"/>
</dbReference>
<reference evidence="2 3" key="1">
    <citation type="submission" date="2016-09" db="EMBL/GenBank/DDBJ databases">
        <title>Extensive genetic diversity and differential bi-allelic expression allows diatom success in the polar Southern Ocean.</title>
        <authorList>
            <consortium name="DOE Joint Genome Institute"/>
            <person name="Mock T."/>
            <person name="Otillar R.P."/>
            <person name="Strauss J."/>
            <person name="Dupont C."/>
            <person name="Frickenhaus S."/>
            <person name="Maumus F."/>
            <person name="Mcmullan M."/>
            <person name="Sanges R."/>
            <person name="Schmutz J."/>
            <person name="Toseland A."/>
            <person name="Valas R."/>
            <person name="Veluchamy A."/>
            <person name="Ward B.J."/>
            <person name="Allen A."/>
            <person name="Barry K."/>
            <person name="Falciatore A."/>
            <person name="Ferrante M."/>
            <person name="Fortunato A.E."/>
            <person name="Gloeckner G."/>
            <person name="Gruber A."/>
            <person name="Hipkin R."/>
            <person name="Janech M."/>
            <person name="Kroth P."/>
            <person name="Leese F."/>
            <person name="Lindquist E."/>
            <person name="Lyon B.R."/>
            <person name="Martin J."/>
            <person name="Mayer C."/>
            <person name="Parker M."/>
            <person name="Quesneville H."/>
            <person name="Raymond J."/>
            <person name="Uhlig C."/>
            <person name="Valentin K.U."/>
            <person name="Worden A.Z."/>
            <person name="Armbrust E.V."/>
            <person name="Bowler C."/>
            <person name="Green B."/>
            <person name="Moulton V."/>
            <person name="Van Oosterhout C."/>
            <person name="Grigoriev I."/>
        </authorList>
    </citation>
    <scope>NUCLEOTIDE SEQUENCE [LARGE SCALE GENOMIC DNA]</scope>
    <source>
        <strain evidence="2 3">CCMP1102</strain>
    </source>
</reference>
<dbReference type="Gene3D" id="1.25.40.180">
    <property type="match status" value="1"/>
</dbReference>
<dbReference type="GO" id="GO:0000932">
    <property type="term" value="C:P-body"/>
    <property type="evidence" value="ECO:0007669"/>
    <property type="project" value="TreeGrafter"/>
</dbReference>
<evidence type="ECO:0000313" key="3">
    <source>
        <dbReference type="Proteomes" id="UP000095751"/>
    </source>
</evidence>
<feature type="non-terminal residue" evidence="2">
    <location>
        <position position="236"/>
    </location>
</feature>
<evidence type="ECO:0000313" key="2">
    <source>
        <dbReference type="EMBL" id="OEU10564.1"/>
    </source>
</evidence>
<protein>
    <recommendedName>
        <fullName evidence="1">CCR4-NOT transcription complex subunit 1 CAF1-binding domain-containing protein</fullName>
    </recommendedName>
</protein>
<dbReference type="Proteomes" id="UP000095751">
    <property type="component" value="Unassembled WGS sequence"/>
</dbReference>
<sequence length="236" mass="26679">DLSAPVIPVDEKPRIAEFGPMLGRAVTDLADEEQEHEAPPENLLDRIQFLINNLAPSNVEKKSKELKDLLEPKYFSWLAHFLVVKRISTQANYHQLYLSFLDNLGEYGKGLFEAILDSAYRNIGKLLRSPKITTSSSERSYLKNLGIWLGQITLARNRPILQVMLDCKELLLQGYETGKLIAVAPFLAKTLEGAKNSFVFRPPNPWLMGLLGVFRSVYNVDGLKMNIKFEVEVCAK</sequence>
<dbReference type="GO" id="GO:0017148">
    <property type="term" value="P:negative regulation of translation"/>
    <property type="evidence" value="ECO:0007669"/>
    <property type="project" value="InterPro"/>
</dbReference>
<dbReference type="InParanoid" id="A0A1E7EXM7"/>
<organism evidence="2 3">
    <name type="scientific">Fragilariopsis cylindrus CCMP1102</name>
    <dbReference type="NCBI Taxonomy" id="635003"/>
    <lineage>
        <taxon>Eukaryota</taxon>
        <taxon>Sar</taxon>
        <taxon>Stramenopiles</taxon>
        <taxon>Ochrophyta</taxon>
        <taxon>Bacillariophyta</taxon>
        <taxon>Bacillariophyceae</taxon>
        <taxon>Bacillariophycidae</taxon>
        <taxon>Bacillariales</taxon>
        <taxon>Bacillariaceae</taxon>
        <taxon>Fragilariopsis</taxon>
    </lineage>
</organism>
<dbReference type="AlphaFoldDB" id="A0A1E7EXM7"/>
<dbReference type="KEGG" id="fcy:FRACYDRAFT_139032"/>
<keyword evidence="3" id="KW-1185">Reference proteome</keyword>
<proteinExistence type="predicted"/>
<feature type="domain" description="CCR4-NOT transcription complex subunit 1 CAF1-binding" evidence="1">
    <location>
        <begin position="36"/>
        <end position="234"/>
    </location>
</feature>
<dbReference type="GO" id="GO:0030015">
    <property type="term" value="C:CCR4-NOT core complex"/>
    <property type="evidence" value="ECO:0007669"/>
    <property type="project" value="InterPro"/>
</dbReference>
<feature type="non-terminal residue" evidence="2">
    <location>
        <position position="1"/>
    </location>
</feature>
<dbReference type="OrthoDB" id="1933107at2759"/>
<evidence type="ECO:0000259" key="1">
    <source>
        <dbReference type="Pfam" id="PF16415"/>
    </source>
</evidence>
<dbReference type="Pfam" id="PF16415">
    <property type="entry name" value="CNOT1_CAF1_bind"/>
    <property type="match status" value="1"/>
</dbReference>
<dbReference type="GO" id="GO:0060090">
    <property type="term" value="F:molecular adaptor activity"/>
    <property type="evidence" value="ECO:0007669"/>
    <property type="project" value="TreeGrafter"/>
</dbReference>
<dbReference type="InterPro" id="IPR040398">
    <property type="entry name" value="Not1"/>
</dbReference>
<name>A0A1E7EXM7_9STRA</name>
<gene>
    <name evidence="2" type="ORF">FRACYDRAFT_139032</name>
</gene>
<dbReference type="PANTHER" id="PTHR13162:SF8">
    <property type="entry name" value="CCR4-NOT TRANSCRIPTION COMPLEX SUBUNIT 1"/>
    <property type="match status" value="1"/>
</dbReference>
<dbReference type="InterPro" id="IPR032191">
    <property type="entry name" value="CNOT1_CAF1_bind"/>
</dbReference>
<dbReference type="GO" id="GO:0000288">
    <property type="term" value="P:nuclear-transcribed mRNA catabolic process, deadenylation-dependent decay"/>
    <property type="evidence" value="ECO:0007669"/>
    <property type="project" value="TreeGrafter"/>
</dbReference>